<dbReference type="Gene3D" id="3.80.10.10">
    <property type="entry name" value="Ribonuclease Inhibitor"/>
    <property type="match status" value="1"/>
</dbReference>
<accession>A0A814UL27</accession>
<keyword evidence="4" id="KW-1185">Reference proteome</keyword>
<reference evidence="1" key="1">
    <citation type="submission" date="2021-02" db="EMBL/GenBank/DDBJ databases">
        <authorList>
            <person name="Nowell W R."/>
        </authorList>
    </citation>
    <scope>NUCLEOTIDE SEQUENCE</scope>
</reference>
<sequence>MKHIRHSITCLFDLPDEILLIICRYLSPYDVLYAFYTPSEPEQRLHRMILDHRTRIKIDEIQKNEYDHLFKLFSHSETPLRPKSLILNNEHVTCLTYYYFSYTPEDVIRSMFSNLKCLTLIDCLQEDLQYLNKYIENLTELQYLHIVIRRRDEYEDMEDLKTCHILFNQLLFNEKQISSIHTIDYKIYNGLLLNKSLKSHDNLRSVNLVLQTIDDLYILLNGLVPNVQMMIIKLCRSTIDSFHYPQYVRCTCPRLTDFTLFDSSSDFDVDDMKSILAYMTNLVILTLSIHFTFDPLFCHGPTIESILNEYLPHLLQFHYTITHCIGQRILIENFVQWPMNVKYYHVEHLKWVHIYSLPWPANKNDKRQFPFKGAGLKPSVSSDVKRSAFRKYAIITDCNKFRCLNTEFDHVCEVISSVSIDIKLPFNIYKVVFSSDTPPFPIGAIIQSSVYHLIVERYLLDDYEMLRLAHQFPHVKYLNLILPSNKHSLINCLNIFRDRKDNIKKTSCYWTKLICFSTKLDSMHRANIASDSQLYDWLNQYTTSKDQKNFIKYVNPSPNLTIWY</sequence>
<evidence type="ECO:0000313" key="2">
    <source>
        <dbReference type="EMBL" id="CAF1438151.1"/>
    </source>
</evidence>
<name>A0A814UL27_9BILA</name>
<dbReference type="AlphaFoldDB" id="A0A814UL27"/>
<evidence type="ECO:0008006" key="5">
    <source>
        <dbReference type="Google" id="ProtNLM"/>
    </source>
</evidence>
<proteinExistence type="predicted"/>
<evidence type="ECO:0000313" key="1">
    <source>
        <dbReference type="EMBL" id="CAF1178595.1"/>
    </source>
</evidence>
<protein>
    <recommendedName>
        <fullName evidence="5">F-box domain-containing protein</fullName>
    </recommendedName>
</protein>
<dbReference type="Proteomes" id="UP000663870">
    <property type="component" value="Unassembled WGS sequence"/>
</dbReference>
<gene>
    <name evidence="2" type="ORF">JXQ802_LOCUS36831</name>
    <name evidence="1" type="ORF">PYM288_LOCUS23677</name>
</gene>
<dbReference type="EMBL" id="CAJNOH010001121">
    <property type="protein sequence ID" value="CAF1178595.1"/>
    <property type="molecule type" value="Genomic_DNA"/>
</dbReference>
<evidence type="ECO:0000313" key="3">
    <source>
        <dbReference type="Proteomes" id="UP000663854"/>
    </source>
</evidence>
<evidence type="ECO:0000313" key="4">
    <source>
        <dbReference type="Proteomes" id="UP000663870"/>
    </source>
</evidence>
<dbReference type="InterPro" id="IPR032675">
    <property type="entry name" value="LRR_dom_sf"/>
</dbReference>
<dbReference type="Proteomes" id="UP000663854">
    <property type="component" value="Unassembled WGS sequence"/>
</dbReference>
<organism evidence="1 3">
    <name type="scientific">Rotaria sordida</name>
    <dbReference type="NCBI Taxonomy" id="392033"/>
    <lineage>
        <taxon>Eukaryota</taxon>
        <taxon>Metazoa</taxon>
        <taxon>Spiralia</taxon>
        <taxon>Gnathifera</taxon>
        <taxon>Rotifera</taxon>
        <taxon>Eurotatoria</taxon>
        <taxon>Bdelloidea</taxon>
        <taxon>Philodinida</taxon>
        <taxon>Philodinidae</taxon>
        <taxon>Rotaria</taxon>
    </lineage>
</organism>
<dbReference type="EMBL" id="CAJNOL010001923">
    <property type="protein sequence ID" value="CAF1438151.1"/>
    <property type="molecule type" value="Genomic_DNA"/>
</dbReference>
<comment type="caution">
    <text evidence="1">The sequence shown here is derived from an EMBL/GenBank/DDBJ whole genome shotgun (WGS) entry which is preliminary data.</text>
</comment>